<proteinExistence type="predicted"/>
<protein>
    <submittedName>
        <fullName evidence="2">Minor capsid protein</fullName>
    </submittedName>
</protein>
<dbReference type="Proteomes" id="UP000826616">
    <property type="component" value="Chromosome"/>
</dbReference>
<name>A0ABX8Y7X7_ANETH</name>
<organism evidence="2 3">
    <name type="scientific">Aneurinibacillus thermoaerophilus</name>
    <dbReference type="NCBI Taxonomy" id="143495"/>
    <lineage>
        <taxon>Bacteria</taxon>
        <taxon>Bacillati</taxon>
        <taxon>Bacillota</taxon>
        <taxon>Bacilli</taxon>
        <taxon>Bacillales</taxon>
        <taxon>Paenibacillaceae</taxon>
        <taxon>Aneurinibacillus group</taxon>
        <taxon>Aneurinibacillus</taxon>
    </lineage>
</organism>
<dbReference type="GeneID" id="97141901"/>
<dbReference type="NCBIfam" id="TIGR01641">
    <property type="entry name" value="phageSPP1_gp7"/>
    <property type="match status" value="1"/>
</dbReference>
<keyword evidence="3" id="KW-1185">Reference proteome</keyword>
<dbReference type="Pfam" id="PF04233">
    <property type="entry name" value="Phage_Mu_F"/>
    <property type="match status" value="1"/>
</dbReference>
<dbReference type="RefSeq" id="WP_220558970.1">
    <property type="nucleotide sequence ID" value="NZ_CP080764.1"/>
</dbReference>
<evidence type="ECO:0000313" key="2">
    <source>
        <dbReference type="EMBL" id="QYY41470.1"/>
    </source>
</evidence>
<feature type="domain" description="Phage head morphogenesis" evidence="1">
    <location>
        <begin position="147"/>
        <end position="257"/>
    </location>
</feature>
<dbReference type="EMBL" id="CP080764">
    <property type="protein sequence ID" value="QYY41470.1"/>
    <property type="molecule type" value="Genomic_DNA"/>
</dbReference>
<reference evidence="2 3" key="1">
    <citation type="submission" date="2021-08" db="EMBL/GenBank/DDBJ databases">
        <title>Complete genome sequence of the strain Aneurinibacillus thermoaerophilus CCM 8960.</title>
        <authorList>
            <person name="Musilova J."/>
            <person name="Kourilova X."/>
            <person name="Pernicova I."/>
            <person name="Bezdicek M."/>
            <person name="Lengerova M."/>
            <person name="Obruca S."/>
            <person name="Sedlar K."/>
        </authorList>
    </citation>
    <scope>NUCLEOTIDE SEQUENCE [LARGE SCALE GENOMIC DNA]</scope>
    <source>
        <strain evidence="2 3">CCM 8960</strain>
    </source>
</reference>
<evidence type="ECO:0000313" key="3">
    <source>
        <dbReference type="Proteomes" id="UP000826616"/>
    </source>
</evidence>
<dbReference type="InterPro" id="IPR006528">
    <property type="entry name" value="Phage_head_morphogenesis_dom"/>
</dbReference>
<evidence type="ECO:0000259" key="1">
    <source>
        <dbReference type="Pfam" id="PF04233"/>
    </source>
</evidence>
<accession>A0ABX8Y7X7</accession>
<gene>
    <name evidence="2" type="ORF">K3F53_11015</name>
</gene>
<sequence>MSREEQYQIDLEKRIAKYATHLKKLFGSVTNSIIKEVAMLYAKHAETNEEYPSFLYSAIQLEQIMQMIQKILFDLGAQEEAQLRAVWGEEYKRSLYHHLYFIEEDFGVSVNVPMLNGPMILAAVEHKWEGRHFSKRIRLRTDLLAAAIEDVITRASVQGWGVTRTSKEIMIRTTESWSNAVRLARTELNRAAAQGQSLAYQANSDIIEAKEFCATLDTKTSKVCRKVDGKKFPLDYDTPANPGKEGERIPNHPNCRSYWRPVMKSKVLESLERERAYKLWKERGYTKARTFEQWAEEKGIAA</sequence>